<comment type="caution">
    <text evidence="1">The sequence shown here is derived from an EMBL/GenBank/DDBJ whole genome shotgun (WGS) entry which is preliminary data.</text>
</comment>
<accession>A0A9D4QTQ7</accession>
<dbReference type="Proteomes" id="UP000828390">
    <property type="component" value="Unassembled WGS sequence"/>
</dbReference>
<proteinExistence type="predicted"/>
<reference evidence="1" key="1">
    <citation type="journal article" date="2019" name="bioRxiv">
        <title>The Genome of the Zebra Mussel, Dreissena polymorpha: A Resource for Invasive Species Research.</title>
        <authorList>
            <person name="McCartney M.A."/>
            <person name="Auch B."/>
            <person name="Kono T."/>
            <person name="Mallez S."/>
            <person name="Zhang Y."/>
            <person name="Obille A."/>
            <person name="Becker A."/>
            <person name="Abrahante J.E."/>
            <person name="Garbe J."/>
            <person name="Badalamenti J.P."/>
            <person name="Herman A."/>
            <person name="Mangelson H."/>
            <person name="Liachko I."/>
            <person name="Sullivan S."/>
            <person name="Sone E.D."/>
            <person name="Koren S."/>
            <person name="Silverstein K.A.T."/>
            <person name="Beckman K.B."/>
            <person name="Gohl D.M."/>
        </authorList>
    </citation>
    <scope>NUCLEOTIDE SEQUENCE</scope>
    <source>
        <strain evidence="1">Duluth1</strain>
        <tissue evidence="1">Whole animal</tissue>
    </source>
</reference>
<name>A0A9D4QTQ7_DREPO</name>
<reference evidence="1" key="2">
    <citation type="submission" date="2020-11" db="EMBL/GenBank/DDBJ databases">
        <authorList>
            <person name="McCartney M.A."/>
            <person name="Auch B."/>
            <person name="Kono T."/>
            <person name="Mallez S."/>
            <person name="Becker A."/>
            <person name="Gohl D.M."/>
            <person name="Silverstein K.A.T."/>
            <person name="Koren S."/>
            <person name="Bechman K.B."/>
            <person name="Herman A."/>
            <person name="Abrahante J.E."/>
            <person name="Garbe J."/>
        </authorList>
    </citation>
    <scope>NUCLEOTIDE SEQUENCE</scope>
    <source>
        <strain evidence="1">Duluth1</strain>
        <tissue evidence="1">Whole animal</tissue>
    </source>
</reference>
<protein>
    <submittedName>
        <fullName evidence="1">Uncharacterized protein</fullName>
    </submittedName>
</protein>
<dbReference type="AlphaFoldDB" id="A0A9D4QTQ7"/>
<gene>
    <name evidence="1" type="ORF">DPMN_115839</name>
</gene>
<evidence type="ECO:0000313" key="2">
    <source>
        <dbReference type="Proteomes" id="UP000828390"/>
    </source>
</evidence>
<evidence type="ECO:0000313" key="1">
    <source>
        <dbReference type="EMBL" id="KAH3842342.1"/>
    </source>
</evidence>
<sequence length="62" mass="7533">MQGLVDRKLITLTTLIYSVGKERLGLEEERVRKEPPRLNRRQVLIQNLRRELKQLRRRYCSI</sequence>
<dbReference type="EMBL" id="JAIWYP010000004">
    <property type="protein sequence ID" value="KAH3842342.1"/>
    <property type="molecule type" value="Genomic_DNA"/>
</dbReference>
<organism evidence="1 2">
    <name type="scientific">Dreissena polymorpha</name>
    <name type="common">Zebra mussel</name>
    <name type="synonym">Mytilus polymorpha</name>
    <dbReference type="NCBI Taxonomy" id="45954"/>
    <lineage>
        <taxon>Eukaryota</taxon>
        <taxon>Metazoa</taxon>
        <taxon>Spiralia</taxon>
        <taxon>Lophotrochozoa</taxon>
        <taxon>Mollusca</taxon>
        <taxon>Bivalvia</taxon>
        <taxon>Autobranchia</taxon>
        <taxon>Heteroconchia</taxon>
        <taxon>Euheterodonta</taxon>
        <taxon>Imparidentia</taxon>
        <taxon>Neoheterodontei</taxon>
        <taxon>Myida</taxon>
        <taxon>Dreissenoidea</taxon>
        <taxon>Dreissenidae</taxon>
        <taxon>Dreissena</taxon>
    </lineage>
</organism>
<keyword evidence="2" id="KW-1185">Reference proteome</keyword>